<reference evidence="10 11" key="1">
    <citation type="submission" date="2014-11" db="EMBL/GenBank/DDBJ databases">
        <title>Draft Genome Sequences of Paenibacillus polymyxa NRRL B-30509 and Paenibacillus terrae NRRL B-30644, Strains from a Poultry Environment that Produce Tridecaptin A and Paenicidins.</title>
        <authorList>
            <person name="van Belkum M.J."/>
            <person name="Lohans C.T."/>
            <person name="Vederas J.C."/>
        </authorList>
    </citation>
    <scope>NUCLEOTIDE SEQUENCE [LARGE SCALE GENOMIC DNA]</scope>
    <source>
        <strain evidence="10 11">NRRL B-30644</strain>
    </source>
</reference>
<name>A0A0D7X3B5_9BACL</name>
<comment type="similarity">
    <text evidence="2">Belongs to the GerABKC lipoprotein family.</text>
</comment>
<sequence>MISYIFLFRRTLSVQKCVAVWIACALLTGCWDSREIDDLSIIQGVAIDTDEQEMLELTYQHLIAQKSRKNMYSNVTTFNKNSIQSASRDQAKLVSRAPLYSFIRLILISDQAIQKTRIDQLLDTFTRSYKPSRKSLVMIVKGSAKETLNKIVKHKEIPSIDLEALAKNSDLNSKIPYRITLGEISTHISQGSDFVVQCLETNEGNHFSGAALVSGKTKKFAYWLDEEDVIGTNWMLGKTKGSIIRTEGPKLEQSMVFEVEDVHTKLIPHLNGQDLSFTVRIKAGIKLNESSDNSVDFLKESFIQTAKEAAQDEIKQTVSLSLNTLQKEMRADVVGFGTKVKANYPAYWDRVKENWQDTFSQIPIDVQAKVQIERTGAYTKGEGA</sequence>
<keyword evidence="5" id="KW-0472">Membrane</keyword>
<dbReference type="InterPro" id="IPR057336">
    <property type="entry name" value="GerAC_N"/>
</dbReference>
<keyword evidence="3" id="KW-0309">Germination</keyword>
<evidence type="ECO:0000256" key="2">
    <source>
        <dbReference type="ARBA" id="ARBA00007886"/>
    </source>
</evidence>
<dbReference type="OrthoDB" id="2569624at2"/>
<evidence type="ECO:0000259" key="8">
    <source>
        <dbReference type="Pfam" id="PF05504"/>
    </source>
</evidence>
<organism evidence="10 11">
    <name type="scientific">Paenibacillus terrae</name>
    <dbReference type="NCBI Taxonomy" id="159743"/>
    <lineage>
        <taxon>Bacteria</taxon>
        <taxon>Bacillati</taxon>
        <taxon>Bacillota</taxon>
        <taxon>Bacilli</taxon>
        <taxon>Bacillales</taxon>
        <taxon>Paenibacillaceae</taxon>
        <taxon>Paenibacillus</taxon>
    </lineage>
</organism>
<comment type="caution">
    <text evidence="10">The sequence shown here is derived from an EMBL/GenBank/DDBJ whole genome shotgun (WGS) entry which is preliminary data.</text>
</comment>
<accession>A0A0D7X3B5</accession>
<dbReference type="EMBL" id="JTHP01000013">
    <property type="protein sequence ID" value="KJD45910.1"/>
    <property type="molecule type" value="Genomic_DNA"/>
</dbReference>
<dbReference type="RefSeq" id="WP_044645791.1">
    <property type="nucleotide sequence ID" value="NZ_JTHP01000013.1"/>
</dbReference>
<dbReference type="NCBIfam" id="TIGR02887">
    <property type="entry name" value="spore_ger_x_C"/>
    <property type="match status" value="1"/>
</dbReference>
<feature type="domain" description="Spore germination protein N-terminal" evidence="9">
    <location>
        <begin position="32"/>
        <end position="199"/>
    </location>
</feature>
<dbReference type="PANTHER" id="PTHR35789:SF1">
    <property type="entry name" value="SPORE GERMINATION PROTEIN B3"/>
    <property type="match status" value="1"/>
</dbReference>
<dbReference type="GO" id="GO:0009847">
    <property type="term" value="P:spore germination"/>
    <property type="evidence" value="ECO:0007669"/>
    <property type="project" value="InterPro"/>
</dbReference>
<protein>
    <submittedName>
        <fullName evidence="10">Spore gernimation protein GerA</fullName>
    </submittedName>
</protein>
<evidence type="ECO:0000256" key="5">
    <source>
        <dbReference type="ARBA" id="ARBA00023136"/>
    </source>
</evidence>
<dbReference type="Gene3D" id="6.20.190.10">
    <property type="entry name" value="Nutrient germinant receptor protein C, domain 1"/>
    <property type="match status" value="1"/>
</dbReference>
<gene>
    <name evidence="10" type="ORF">QD47_08845</name>
</gene>
<dbReference type="InterPro" id="IPR038501">
    <property type="entry name" value="Spore_GerAC_C_sf"/>
</dbReference>
<dbReference type="InterPro" id="IPR046953">
    <property type="entry name" value="Spore_GerAC-like_C"/>
</dbReference>
<dbReference type="Pfam" id="PF05504">
    <property type="entry name" value="Spore_GerAC"/>
    <property type="match status" value="1"/>
</dbReference>
<dbReference type="AlphaFoldDB" id="A0A0D7X3B5"/>
<dbReference type="Pfam" id="PF25198">
    <property type="entry name" value="Spore_GerAC_N"/>
    <property type="match status" value="1"/>
</dbReference>
<dbReference type="GO" id="GO:0016020">
    <property type="term" value="C:membrane"/>
    <property type="evidence" value="ECO:0007669"/>
    <property type="project" value="UniProtKB-SubCell"/>
</dbReference>
<evidence type="ECO:0000259" key="9">
    <source>
        <dbReference type="Pfam" id="PF25198"/>
    </source>
</evidence>
<evidence type="ECO:0000256" key="1">
    <source>
        <dbReference type="ARBA" id="ARBA00004635"/>
    </source>
</evidence>
<proteinExistence type="inferred from homology"/>
<comment type="subcellular location">
    <subcellularLocation>
        <location evidence="1">Membrane</location>
        <topology evidence="1">Lipid-anchor</topology>
    </subcellularLocation>
</comment>
<feature type="domain" description="Spore germination GerAC-like C-terminal" evidence="8">
    <location>
        <begin position="208"/>
        <end position="376"/>
    </location>
</feature>
<dbReference type="InterPro" id="IPR008844">
    <property type="entry name" value="Spore_GerAC-like"/>
</dbReference>
<dbReference type="PANTHER" id="PTHR35789">
    <property type="entry name" value="SPORE GERMINATION PROTEIN B3"/>
    <property type="match status" value="1"/>
</dbReference>
<evidence type="ECO:0000256" key="7">
    <source>
        <dbReference type="ARBA" id="ARBA00023288"/>
    </source>
</evidence>
<keyword evidence="7" id="KW-0449">Lipoprotein</keyword>
<keyword evidence="4" id="KW-0732">Signal</keyword>
<keyword evidence="11" id="KW-1185">Reference proteome</keyword>
<keyword evidence="6" id="KW-0564">Palmitate</keyword>
<dbReference type="PATRIC" id="fig|159743.3.peg.1941"/>
<evidence type="ECO:0000313" key="11">
    <source>
        <dbReference type="Proteomes" id="UP000032534"/>
    </source>
</evidence>
<evidence type="ECO:0000256" key="4">
    <source>
        <dbReference type="ARBA" id="ARBA00022729"/>
    </source>
</evidence>
<evidence type="ECO:0000256" key="3">
    <source>
        <dbReference type="ARBA" id="ARBA00022544"/>
    </source>
</evidence>
<dbReference type="Gene3D" id="3.30.300.210">
    <property type="entry name" value="Nutrient germinant receptor protein C, domain 3"/>
    <property type="match status" value="1"/>
</dbReference>
<evidence type="ECO:0000313" key="10">
    <source>
        <dbReference type="EMBL" id="KJD45910.1"/>
    </source>
</evidence>
<dbReference type="Proteomes" id="UP000032534">
    <property type="component" value="Unassembled WGS sequence"/>
</dbReference>
<evidence type="ECO:0000256" key="6">
    <source>
        <dbReference type="ARBA" id="ARBA00023139"/>
    </source>
</evidence>